<dbReference type="AlphaFoldDB" id="A0A8C6UAK0"/>
<dbReference type="GO" id="GO:0005765">
    <property type="term" value="C:lysosomal membrane"/>
    <property type="evidence" value="ECO:0007669"/>
    <property type="project" value="UniProtKB-SubCell"/>
</dbReference>
<dbReference type="Proteomes" id="UP000694523">
    <property type="component" value="Unplaced"/>
</dbReference>
<keyword evidence="8 14" id="KW-1015">Disulfide bond</keyword>
<comment type="similarity">
    <text evidence="14">Belongs to the LAMP family.</text>
</comment>
<feature type="domain" description="Lysosome-associated membrane glycoprotein 2-like transmembrane" evidence="17">
    <location>
        <begin position="131"/>
        <end position="162"/>
    </location>
</feature>
<keyword evidence="5" id="KW-0967">Endosome</keyword>
<evidence type="ECO:0000313" key="19">
    <source>
        <dbReference type="Proteomes" id="UP000694523"/>
    </source>
</evidence>
<evidence type="ECO:0000256" key="8">
    <source>
        <dbReference type="ARBA" id="ARBA00023157"/>
    </source>
</evidence>
<evidence type="ECO:0000256" key="6">
    <source>
        <dbReference type="ARBA" id="ARBA00022989"/>
    </source>
</evidence>
<evidence type="ECO:0000256" key="12">
    <source>
        <dbReference type="ARBA" id="ARBA00060404"/>
    </source>
</evidence>
<evidence type="ECO:0000259" key="17">
    <source>
        <dbReference type="Pfam" id="PF21222"/>
    </source>
</evidence>
<evidence type="ECO:0000256" key="2">
    <source>
        <dbReference type="ARBA" id="ARBA00022475"/>
    </source>
</evidence>
<name>A0A8C6UAK0_9GOBI</name>
<evidence type="ECO:0000256" key="4">
    <source>
        <dbReference type="ARBA" id="ARBA00022729"/>
    </source>
</evidence>
<evidence type="ECO:0000256" key="7">
    <source>
        <dbReference type="ARBA" id="ARBA00023136"/>
    </source>
</evidence>
<feature type="domain" description="Lysosome-associated membrane glycoprotein 2-like luminal" evidence="16">
    <location>
        <begin position="1"/>
        <end position="111"/>
    </location>
</feature>
<keyword evidence="3 14" id="KW-0812">Transmembrane</keyword>
<protein>
    <recommendedName>
        <fullName evidence="13">Lysosome-associated membrane glycoprotein 1</fullName>
    </recommendedName>
</protein>
<dbReference type="GO" id="GO:0005886">
    <property type="term" value="C:plasma membrane"/>
    <property type="evidence" value="ECO:0007669"/>
    <property type="project" value="UniProtKB-SubCell"/>
</dbReference>
<dbReference type="PROSITE" id="PS00311">
    <property type="entry name" value="LAMP_2"/>
    <property type="match status" value="1"/>
</dbReference>
<accession>A0A8C6UAK0</accession>
<evidence type="ECO:0000256" key="15">
    <source>
        <dbReference type="SAM" id="Phobius"/>
    </source>
</evidence>
<comment type="caution">
    <text evidence="14">Lacks conserved residue(s) required for the propagation of feature annotation.</text>
</comment>
<evidence type="ECO:0000259" key="16">
    <source>
        <dbReference type="Pfam" id="PF01299"/>
    </source>
</evidence>
<dbReference type="PANTHER" id="PTHR11506:SF27">
    <property type="entry name" value="LYSOSOME-ASSOCIATED MEMBRANE GLYCOPROTEIN 1"/>
    <property type="match status" value="1"/>
</dbReference>
<keyword evidence="10 14" id="KW-0458">Lysosome</keyword>
<evidence type="ECO:0000256" key="14">
    <source>
        <dbReference type="PROSITE-ProRule" id="PRU00740"/>
    </source>
</evidence>
<evidence type="ECO:0000256" key="11">
    <source>
        <dbReference type="ARBA" id="ARBA00037817"/>
    </source>
</evidence>
<dbReference type="Pfam" id="PF01299">
    <property type="entry name" value="Lamp2-like_luminal"/>
    <property type="match status" value="1"/>
</dbReference>
<dbReference type="InterPro" id="IPR018134">
    <property type="entry name" value="LAMP_CS"/>
</dbReference>
<dbReference type="InterPro" id="IPR002000">
    <property type="entry name" value="Lysosome-assoc_membr_glycop"/>
</dbReference>
<evidence type="ECO:0000256" key="5">
    <source>
        <dbReference type="ARBA" id="ARBA00022753"/>
    </source>
</evidence>
<dbReference type="Ensembl" id="ENSNMLT00000035914.1">
    <property type="protein sequence ID" value="ENSNMLP00000032241.1"/>
    <property type="gene ID" value="ENSNMLG00000020174.1"/>
</dbReference>
<dbReference type="PRINTS" id="PR00336">
    <property type="entry name" value="LYSASSOCTDMP"/>
</dbReference>
<evidence type="ECO:0000256" key="13">
    <source>
        <dbReference type="ARBA" id="ARBA00074383"/>
    </source>
</evidence>
<feature type="transmembrane region" description="Helical" evidence="15">
    <location>
        <begin position="129"/>
        <end position="152"/>
    </location>
</feature>
<evidence type="ECO:0000313" key="18">
    <source>
        <dbReference type="Ensembl" id="ENSNMLP00000032241.1"/>
    </source>
</evidence>
<keyword evidence="6 15" id="KW-1133">Transmembrane helix</keyword>
<keyword evidence="19" id="KW-1185">Reference proteome</keyword>
<sequence length="164" mass="18003">MGLQINISFTSLRVVNINPNETSSSGSCDRETATLILNSGQKMELNFTFFLNTTSNKFHLNSVNFSSHNDSLDYLRGSLGFSYMCRSEQILEVSQNFSLNTYALHVQPFGVTGDKFGSALECLLDEDDLIIPIVVGAALAGLVLVVLLAYLIGRKRSHAGYQTI</sequence>
<dbReference type="GO" id="GO:0031902">
    <property type="term" value="C:late endosome membrane"/>
    <property type="evidence" value="ECO:0007669"/>
    <property type="project" value="TreeGrafter"/>
</dbReference>
<dbReference type="GO" id="GO:0072594">
    <property type="term" value="P:establishment of protein localization to organelle"/>
    <property type="evidence" value="ECO:0007669"/>
    <property type="project" value="TreeGrafter"/>
</dbReference>
<keyword evidence="4" id="KW-0732">Signal</keyword>
<reference evidence="18" key="1">
    <citation type="submission" date="2025-08" db="UniProtKB">
        <authorList>
            <consortium name="Ensembl"/>
        </authorList>
    </citation>
    <scope>IDENTIFICATION</scope>
</reference>
<comment type="subcellular location">
    <subcellularLocation>
        <location evidence="1">Cell membrane</location>
        <topology evidence="1">Single-pass type I membrane protein</topology>
    </subcellularLocation>
    <subcellularLocation>
        <location evidence="12">Cytolytic granule membrane</location>
        <topology evidence="12">Single-pass type I membrane protein</topology>
    </subcellularLocation>
    <subcellularLocation>
        <location evidence="11">Late endosome membrane</location>
        <topology evidence="11">Single-pass type I membrane protein</topology>
    </subcellularLocation>
    <subcellularLocation>
        <location evidence="14">Lysosome membrane</location>
        <topology evidence="14">Single-pass type I membrane protein</topology>
    </subcellularLocation>
</comment>
<evidence type="ECO:0000256" key="9">
    <source>
        <dbReference type="ARBA" id="ARBA00023180"/>
    </source>
</evidence>
<dbReference type="InterPro" id="IPR048524">
    <property type="entry name" value="Lamp2-like_TM"/>
</dbReference>
<evidence type="ECO:0000256" key="10">
    <source>
        <dbReference type="ARBA" id="ARBA00023228"/>
    </source>
</evidence>
<dbReference type="PROSITE" id="PS51407">
    <property type="entry name" value="LAMP_3"/>
    <property type="match status" value="1"/>
</dbReference>
<evidence type="ECO:0000256" key="3">
    <source>
        <dbReference type="ARBA" id="ARBA00022692"/>
    </source>
</evidence>
<reference evidence="18" key="2">
    <citation type="submission" date="2025-09" db="UniProtKB">
        <authorList>
            <consortium name="Ensembl"/>
        </authorList>
    </citation>
    <scope>IDENTIFICATION</scope>
</reference>
<keyword evidence="2" id="KW-1003">Cell membrane</keyword>
<keyword evidence="7 14" id="KW-0472">Membrane</keyword>
<proteinExistence type="inferred from homology"/>
<evidence type="ECO:0000256" key="1">
    <source>
        <dbReference type="ARBA" id="ARBA00004251"/>
    </source>
</evidence>
<dbReference type="PANTHER" id="PTHR11506">
    <property type="entry name" value="LYSOSOME-ASSOCIATED MEMBRANE GLYCOPROTEIN"/>
    <property type="match status" value="1"/>
</dbReference>
<dbReference type="InterPro" id="IPR048528">
    <property type="entry name" value="Lamp2-like_luminal"/>
</dbReference>
<dbReference type="Pfam" id="PF21222">
    <property type="entry name" value="Lamp2_2nd"/>
    <property type="match status" value="1"/>
</dbReference>
<keyword evidence="9" id="KW-0325">Glycoprotein</keyword>
<feature type="disulfide bond" evidence="14">
    <location>
        <begin position="85"/>
        <end position="122"/>
    </location>
</feature>
<organism evidence="18 19">
    <name type="scientific">Neogobius melanostomus</name>
    <name type="common">round goby</name>
    <dbReference type="NCBI Taxonomy" id="47308"/>
    <lineage>
        <taxon>Eukaryota</taxon>
        <taxon>Metazoa</taxon>
        <taxon>Chordata</taxon>
        <taxon>Craniata</taxon>
        <taxon>Vertebrata</taxon>
        <taxon>Euteleostomi</taxon>
        <taxon>Actinopterygii</taxon>
        <taxon>Neopterygii</taxon>
        <taxon>Teleostei</taxon>
        <taxon>Neoteleostei</taxon>
        <taxon>Acanthomorphata</taxon>
        <taxon>Gobiaria</taxon>
        <taxon>Gobiiformes</taxon>
        <taxon>Gobioidei</taxon>
        <taxon>Gobiidae</taxon>
        <taxon>Benthophilinae</taxon>
        <taxon>Neogobiini</taxon>
        <taxon>Neogobius</taxon>
    </lineage>
</organism>
<dbReference type="Gene3D" id="2.40.160.110">
    <property type="match status" value="1"/>
</dbReference>